<sequence length="315" mass="33523">MTAARNFDAELDAVNAAAELPPDEALPLLRKALNHRSNLIVSRAAKHAGGLHLTVLTEVLAEAFYRFMPAAGNPAKTDPQCWAKNEIGKALAAFGHQDVELFLAGMRHHQPEPTWGGPSDSAGPLRGACALALVQCREISSSTLLRHLAPLFRDEELPVRVNAARAVEQIGSDAAALMLRLRAELGSDAPELIGACIGGVLRLDGESALPWVAGFLALGDDLSAEAAFVLAEHRSPQAVALLQTAHDATFNRDFRATLLTAIASTRLPEATDWLLQRVLSGAQDAKLAAQALCDAQPPPEIAEQLRTHGFPCSGR</sequence>
<reference evidence="1 2" key="1">
    <citation type="submission" date="2020-08" db="EMBL/GenBank/DDBJ databases">
        <title>Genomic Encyclopedia of Type Strains, Phase IV (KMG-V): Genome sequencing to study the core and pangenomes of soil and plant-associated prokaryotes.</title>
        <authorList>
            <person name="Whitman W."/>
        </authorList>
    </citation>
    <scope>NUCLEOTIDE SEQUENCE [LARGE SCALE GENOMIC DNA]</scope>
    <source>
        <strain evidence="1 2">X5P3</strain>
    </source>
</reference>
<dbReference type="InterPro" id="IPR016024">
    <property type="entry name" value="ARM-type_fold"/>
</dbReference>
<dbReference type="InterPro" id="IPR011989">
    <property type="entry name" value="ARM-like"/>
</dbReference>
<gene>
    <name evidence="1" type="ORF">HDF15_000315</name>
</gene>
<name>A0A7W7ZL79_9BACT</name>
<dbReference type="Gene3D" id="1.25.10.10">
    <property type="entry name" value="Leucine-rich Repeat Variant"/>
    <property type="match status" value="1"/>
</dbReference>
<accession>A0A7W7ZL79</accession>
<dbReference type="SUPFAM" id="SSF48371">
    <property type="entry name" value="ARM repeat"/>
    <property type="match status" value="1"/>
</dbReference>
<dbReference type="RefSeq" id="WP_184252509.1">
    <property type="nucleotide sequence ID" value="NZ_JACHIO010000001.1"/>
</dbReference>
<proteinExistence type="predicted"/>
<comment type="caution">
    <text evidence="1">The sequence shown here is derived from an EMBL/GenBank/DDBJ whole genome shotgun (WGS) entry which is preliminary data.</text>
</comment>
<protein>
    <submittedName>
        <fullName evidence="1">HEAT repeat protein</fullName>
    </submittedName>
</protein>
<evidence type="ECO:0000313" key="1">
    <source>
        <dbReference type="EMBL" id="MBB5061990.1"/>
    </source>
</evidence>
<organism evidence="1 2">
    <name type="scientific">Granulicella mallensis</name>
    <dbReference type="NCBI Taxonomy" id="940614"/>
    <lineage>
        <taxon>Bacteria</taxon>
        <taxon>Pseudomonadati</taxon>
        <taxon>Acidobacteriota</taxon>
        <taxon>Terriglobia</taxon>
        <taxon>Terriglobales</taxon>
        <taxon>Acidobacteriaceae</taxon>
        <taxon>Granulicella</taxon>
    </lineage>
</organism>
<dbReference type="Proteomes" id="UP000584867">
    <property type="component" value="Unassembled WGS sequence"/>
</dbReference>
<dbReference type="AlphaFoldDB" id="A0A7W7ZL79"/>
<evidence type="ECO:0000313" key="2">
    <source>
        <dbReference type="Proteomes" id="UP000584867"/>
    </source>
</evidence>
<dbReference type="EMBL" id="JACHIO010000001">
    <property type="protein sequence ID" value="MBB5061990.1"/>
    <property type="molecule type" value="Genomic_DNA"/>
</dbReference>